<dbReference type="GO" id="GO:0030686">
    <property type="term" value="C:90S preribosome"/>
    <property type="evidence" value="ECO:0007669"/>
    <property type="project" value="InterPro"/>
</dbReference>
<reference evidence="1" key="1">
    <citation type="submission" date="2021-01" db="EMBL/GenBank/DDBJ databases">
        <authorList>
            <person name="Corre E."/>
            <person name="Pelletier E."/>
            <person name="Niang G."/>
            <person name="Scheremetjew M."/>
            <person name="Finn R."/>
            <person name="Kale V."/>
            <person name="Holt S."/>
            <person name="Cochrane G."/>
            <person name="Meng A."/>
            <person name="Brown T."/>
            <person name="Cohen L."/>
        </authorList>
    </citation>
    <scope>NUCLEOTIDE SEQUENCE</scope>
    <source>
        <strain evidence="1">ATCC 50979</strain>
    </source>
</reference>
<dbReference type="InterPro" id="IPR036322">
    <property type="entry name" value="WD40_repeat_dom_sf"/>
</dbReference>
<organism evidence="1">
    <name type="scientific">Sexangularia sp. CB-2014</name>
    <dbReference type="NCBI Taxonomy" id="1486929"/>
    <lineage>
        <taxon>Eukaryota</taxon>
        <taxon>Amoebozoa</taxon>
        <taxon>Tubulinea</taxon>
        <taxon>Elardia</taxon>
        <taxon>Arcellinida</taxon>
        <taxon>Arcellinida incertae sedis</taxon>
        <taxon>Sexangularia</taxon>
    </lineage>
</organism>
<dbReference type="GO" id="GO:0000462">
    <property type="term" value="P:maturation of SSU-rRNA from tricistronic rRNA transcript (SSU-rRNA, 5.8S rRNA, LSU-rRNA)"/>
    <property type="evidence" value="ECO:0007669"/>
    <property type="project" value="InterPro"/>
</dbReference>
<dbReference type="GO" id="GO:0003723">
    <property type="term" value="F:RNA binding"/>
    <property type="evidence" value="ECO:0007669"/>
    <property type="project" value="TreeGrafter"/>
</dbReference>
<dbReference type="PANTHER" id="PTHR44163">
    <property type="entry name" value="U3 SMALL NUCLEOLAR RNA-ASSOCIATED PROTEIN 4 HOMOLOG"/>
    <property type="match status" value="1"/>
</dbReference>
<dbReference type="InterPro" id="IPR015943">
    <property type="entry name" value="WD40/YVTN_repeat-like_dom_sf"/>
</dbReference>
<sequence length="773" mass="81200">MPPSACIVHRVNFVEFTPAKIVSASFSTDGEWLATLASDGVVTLYNCTTGRLTVTLSTAVGTEEATPIFVCWLTPLLLVVLNNGQTIAVSPARGAPCDAHVQRALRQATPALTHTLVAAFAPPFLALGTSSGTTRILQVECVVGAAAGAAPATPDVRASLRHALRVADAPISALALTSEGPLADRLVAIASLSGDVLLYSLGSGACVGALDVARVRAAAVQDRRAEQDAARASFGTQRDQSDLDHVSGTINRNTVMSLAFGSGEASSVLCGGDSRGVTSLWNLDTLTLETRVVTHAGPILAMVALDESFVGAGVDAQLVSLSRAPDEARTPWLIRHRLRSGMSHDILTLAASSTAVPIPGGLQVGKSVVRSEMRYVVAAGVDATLTCFDAASVLGANRYTLARLPPVPDNRRVAAVHRGRRLVVAASLHSLSIYTLGRPASLQVPESPVTEVPFAPDAPGNELLAEINLTHGDPSPICCLAVSRSATFIAVSTVRSLLLYAVAWPDVADGSGLVLPAFRRIAKAPPAVALAFAGDDSLLVVERTSCRLVQQPLPAPGARSVDPVVVVDVGAPPTSIIDRTRLVTVSTDGLWLATSATVAPDVRIFRRPSTNDAFAFFDTAAGPPHSTVTACSFNEDATSLVIVGSTNTFVMHTLDAVQGRAALSDWSRAFSETIPTKLTAKREKVYDIIWKPTSDTSVGRGQQFTLVSSWWLATVDLVASPSADDAVRVVTKYGSILAADFVSDKELVVVEVPFQKRAGKMEAPLKRKRYGNK</sequence>
<dbReference type="SUPFAM" id="SSF50978">
    <property type="entry name" value="WD40 repeat-like"/>
    <property type="match status" value="1"/>
</dbReference>
<accession>A0A7S1VQK5</accession>
<protein>
    <submittedName>
        <fullName evidence="1">Uncharacterized protein</fullName>
    </submittedName>
</protein>
<dbReference type="EMBL" id="HBGL01014875">
    <property type="protein sequence ID" value="CAD9307927.1"/>
    <property type="molecule type" value="Transcribed_RNA"/>
</dbReference>
<dbReference type="AlphaFoldDB" id="A0A7S1VQK5"/>
<dbReference type="GO" id="GO:0032040">
    <property type="term" value="C:small-subunit processome"/>
    <property type="evidence" value="ECO:0007669"/>
    <property type="project" value="TreeGrafter"/>
</dbReference>
<proteinExistence type="predicted"/>
<gene>
    <name evidence="1" type="ORF">SSP0437_LOCUS11630</name>
</gene>
<dbReference type="InterPro" id="IPR046351">
    <property type="entry name" value="UTP4"/>
</dbReference>
<dbReference type="PANTHER" id="PTHR44163:SF1">
    <property type="entry name" value="U3 SMALL NUCLEOLAR RNA-ASSOCIATED PROTEIN 4 HOMOLOG"/>
    <property type="match status" value="1"/>
</dbReference>
<dbReference type="Gene3D" id="2.130.10.10">
    <property type="entry name" value="YVTN repeat-like/Quinoprotein amine dehydrogenase"/>
    <property type="match status" value="2"/>
</dbReference>
<evidence type="ECO:0000313" key="1">
    <source>
        <dbReference type="EMBL" id="CAD9307927.1"/>
    </source>
</evidence>
<dbReference type="GO" id="GO:0034455">
    <property type="term" value="C:t-UTP complex"/>
    <property type="evidence" value="ECO:0007669"/>
    <property type="project" value="TreeGrafter"/>
</dbReference>
<name>A0A7S1VQK5_9EUKA</name>